<keyword evidence="2" id="KW-1185">Reference proteome</keyword>
<name>A0A8J2JKF1_9HEXA</name>
<evidence type="ECO:0000313" key="2">
    <source>
        <dbReference type="Proteomes" id="UP000708208"/>
    </source>
</evidence>
<comment type="caution">
    <text evidence="1">The sequence shown here is derived from an EMBL/GenBank/DDBJ whole genome shotgun (WGS) entry which is preliminary data.</text>
</comment>
<dbReference type="Proteomes" id="UP000708208">
    <property type="component" value="Unassembled WGS sequence"/>
</dbReference>
<dbReference type="AlphaFoldDB" id="A0A8J2JKF1"/>
<organism evidence="1 2">
    <name type="scientific">Allacma fusca</name>
    <dbReference type="NCBI Taxonomy" id="39272"/>
    <lineage>
        <taxon>Eukaryota</taxon>
        <taxon>Metazoa</taxon>
        <taxon>Ecdysozoa</taxon>
        <taxon>Arthropoda</taxon>
        <taxon>Hexapoda</taxon>
        <taxon>Collembola</taxon>
        <taxon>Symphypleona</taxon>
        <taxon>Sminthuridae</taxon>
        <taxon>Allacma</taxon>
    </lineage>
</organism>
<evidence type="ECO:0000313" key="1">
    <source>
        <dbReference type="EMBL" id="CAG7722031.1"/>
    </source>
</evidence>
<protein>
    <submittedName>
        <fullName evidence="1">Uncharacterized protein</fullName>
    </submittedName>
</protein>
<accession>A0A8J2JKF1</accession>
<gene>
    <name evidence="1" type="ORF">AFUS01_LOCUS11207</name>
</gene>
<sequence>MICGRKAYLAIKSDANILRYEKYMAIEHANGRDVGDTNHGSNLCSKFASCLYRCLKQRMETDLLTPLPGTGRAAPVSVIADKYTPRRSTAQVIGLLSEYPLDIYILINKITKTCKFIDKFAWVLGFALDGEYFQKTVHNKLLGTSGLGYAPDGCNWVTCQWDPAHQIELCVGTALFGSTKNLPRNTVRPNNANDICYIFGIISSINASYSYVKRFGEIKEDAGGNFRIPDSFSTTRFAAYNLRVLLNFRHNYEYFYESLDAYNDDDLAAIQTSSYANCELLIAFNETLNDFYVNPNSLRYREKPLLLKRQVTTTRQDVGEHLARISKSKPGLMIIIEESFRLDKILNAHSSNVIPSEFLTYEQLARKFGHVYSHVSETEIKRQYQVMATLIFDLCDKYQNKFDRDKPWELESYVYCLLVGSTNTGNIEDVVHLLFTAMVRTHCESAAKSIGSVIGRHSQGRALCHENLRNESFID</sequence>
<reference evidence="1" key="1">
    <citation type="submission" date="2021-06" db="EMBL/GenBank/DDBJ databases">
        <authorList>
            <person name="Hodson N. C."/>
            <person name="Mongue J. A."/>
            <person name="Jaron S. K."/>
        </authorList>
    </citation>
    <scope>NUCLEOTIDE SEQUENCE</scope>
</reference>
<proteinExistence type="predicted"/>
<dbReference type="EMBL" id="CAJVCH010085556">
    <property type="protein sequence ID" value="CAG7722031.1"/>
    <property type="molecule type" value="Genomic_DNA"/>
</dbReference>